<reference evidence="4" key="1">
    <citation type="journal article" date="2019" name="Int. J. Syst. Evol. Microbiol.">
        <title>The Global Catalogue of Microorganisms (GCM) 10K type strain sequencing project: providing services to taxonomists for standard genome sequencing and annotation.</title>
        <authorList>
            <consortium name="The Broad Institute Genomics Platform"/>
            <consortium name="The Broad Institute Genome Sequencing Center for Infectious Disease"/>
            <person name="Wu L."/>
            <person name="Ma J."/>
        </authorList>
    </citation>
    <scope>NUCLEOTIDE SEQUENCE [LARGE SCALE GENOMIC DNA]</scope>
    <source>
        <strain evidence="4">NBRC 107710</strain>
    </source>
</reference>
<keyword evidence="2" id="KW-1133">Transmembrane helix</keyword>
<feature type="region of interest" description="Disordered" evidence="1">
    <location>
        <begin position="61"/>
        <end position="102"/>
    </location>
</feature>
<feature type="compositionally biased region" description="Polar residues" evidence="1">
    <location>
        <begin position="62"/>
        <end position="74"/>
    </location>
</feature>
<name>A0ABQ6D3J1_9HYPH</name>
<feature type="compositionally biased region" description="Pro residues" evidence="1">
    <location>
        <begin position="129"/>
        <end position="143"/>
    </location>
</feature>
<evidence type="ECO:0000313" key="3">
    <source>
        <dbReference type="EMBL" id="GLS44922.1"/>
    </source>
</evidence>
<evidence type="ECO:0000256" key="1">
    <source>
        <dbReference type="SAM" id="MobiDB-lite"/>
    </source>
</evidence>
<gene>
    <name evidence="3" type="ORF">GCM10007884_29110</name>
</gene>
<evidence type="ECO:0000256" key="2">
    <source>
        <dbReference type="SAM" id="Phobius"/>
    </source>
</evidence>
<dbReference type="EMBL" id="BSPG01000016">
    <property type="protein sequence ID" value="GLS44922.1"/>
    <property type="molecule type" value="Genomic_DNA"/>
</dbReference>
<feature type="compositionally biased region" description="Polar residues" evidence="1">
    <location>
        <begin position="172"/>
        <end position="189"/>
    </location>
</feature>
<evidence type="ECO:0000313" key="4">
    <source>
        <dbReference type="Proteomes" id="UP001156881"/>
    </source>
</evidence>
<feature type="compositionally biased region" description="Polar residues" evidence="1">
    <location>
        <begin position="152"/>
        <end position="161"/>
    </location>
</feature>
<feature type="transmembrane region" description="Helical" evidence="2">
    <location>
        <begin position="34"/>
        <end position="54"/>
    </location>
</feature>
<feature type="region of interest" description="Disordered" evidence="1">
    <location>
        <begin position="123"/>
        <end position="191"/>
    </location>
</feature>
<accession>A0ABQ6D3J1</accession>
<keyword evidence="4" id="KW-1185">Reference proteome</keyword>
<comment type="caution">
    <text evidence="3">The sequence shown here is derived from an EMBL/GenBank/DDBJ whole genome shotgun (WGS) entry which is preliminary data.</text>
</comment>
<organism evidence="3 4">
    <name type="scientific">Methylobacterium brachythecii</name>
    <dbReference type="NCBI Taxonomy" id="1176177"/>
    <lineage>
        <taxon>Bacteria</taxon>
        <taxon>Pseudomonadati</taxon>
        <taxon>Pseudomonadota</taxon>
        <taxon>Alphaproteobacteria</taxon>
        <taxon>Hyphomicrobiales</taxon>
        <taxon>Methylobacteriaceae</taxon>
        <taxon>Methylobacterium</taxon>
    </lineage>
</organism>
<protein>
    <submittedName>
        <fullName evidence="3">Uncharacterized protein</fullName>
    </submittedName>
</protein>
<proteinExistence type="predicted"/>
<dbReference type="Proteomes" id="UP001156881">
    <property type="component" value="Unassembled WGS sequence"/>
</dbReference>
<sequence>MPTARQTPPKSALSEPEGFISETWQRRFVRRYGWLIWLTGACGLLGIGAVTFLANRQRPPAEQSQTVALQKTNGPSTSAPTPAPAPVTTPAPAPAPAPAKSDFWTPWKAADYRRVVEEGKPIPEQVVDLPPPVLEAPNEPPAAAPEDAPPASTGTTKSTEQADAAASLPATPETTGPSGEDGVSNTESLLPSDKIKEADRYLGRGQITIARYIYEEAFKAGDVLGAIGMARSYDPAYLKSIRSRAVGQTEKAALWYARAAEMSARVPKRP</sequence>
<feature type="compositionally biased region" description="Pro residues" evidence="1">
    <location>
        <begin position="81"/>
        <end position="97"/>
    </location>
</feature>
<keyword evidence="2" id="KW-0472">Membrane</keyword>
<keyword evidence="2" id="KW-0812">Transmembrane</keyword>